<comment type="cofactor">
    <cofactor evidence="19">
        <name>Mg(2+)</name>
        <dbReference type="ChEBI" id="CHEBI:18420"/>
    </cofactor>
    <cofactor evidence="19">
        <name>Mn(2+)</name>
        <dbReference type="ChEBI" id="CHEBI:29035"/>
    </cofactor>
    <text evidence="19">Binds 4 Mg(2+) or Mn(2+) ions per subunit.</text>
</comment>
<dbReference type="EMBL" id="FNLO01000014">
    <property type="protein sequence ID" value="SDV51022.1"/>
    <property type="molecule type" value="Genomic_DNA"/>
</dbReference>
<feature type="binding site" evidence="19">
    <location>
        <position position="787"/>
    </location>
    <ligand>
        <name>ATP</name>
        <dbReference type="ChEBI" id="CHEBI:30616"/>
        <label>2</label>
    </ligand>
</feature>
<keyword evidence="5 19" id="KW-0055">Arginine biosynthesis</keyword>
<comment type="function">
    <text evidence="17 19">Large subunit of the glutamine-dependent carbamoyl phosphate synthetase (CPSase). CPSase catalyzes the formation of carbamoyl phosphate from the ammonia moiety of glutamine, carbonate, and phosphate donated by ATP, constituting the first step of 2 biosynthetic pathways, one leading to arginine and/or urea and the other to pyrimidine nucleotides. The large subunit (synthetase) binds the substrates ammonia (free or transferred from glutamine from the small subunit), hydrogencarbonate and ATP and carries out an ATP-coupled ligase reaction, activating hydrogencarbonate by forming carboxy phosphate which reacts with ammonia to form carbamoyl phosphate.</text>
</comment>
<feature type="binding site" evidence="19">
    <location>
        <position position="292"/>
    </location>
    <ligand>
        <name>Mn(2+)</name>
        <dbReference type="ChEBI" id="CHEBI:29035"/>
        <label>1</label>
    </ligand>
</feature>
<evidence type="ECO:0000256" key="1">
    <source>
        <dbReference type="ARBA" id="ARBA00001936"/>
    </source>
</evidence>
<comment type="pathway">
    <text evidence="2 19">Pyrimidine metabolism; UMP biosynthesis via de novo pathway; (S)-dihydroorotate from bicarbonate: step 1/3.</text>
</comment>
<feature type="domain" description="MGS-like" evidence="21">
    <location>
        <begin position="942"/>
        <end position="1079"/>
    </location>
</feature>
<dbReference type="Gene3D" id="1.10.1030.10">
    <property type="entry name" value="Carbamoyl-phosphate synthetase, large subunit oligomerisation domain"/>
    <property type="match status" value="1"/>
</dbReference>
<feature type="binding site" evidence="19">
    <location>
        <position position="846"/>
    </location>
    <ligand>
        <name>Mg(2+)</name>
        <dbReference type="ChEBI" id="CHEBI:18420"/>
        <label>3</label>
    </ligand>
</feature>
<dbReference type="RefSeq" id="WP_091912405.1">
    <property type="nucleotide sequence ID" value="NZ_FNLO01000014.1"/>
</dbReference>
<evidence type="ECO:0000256" key="11">
    <source>
        <dbReference type="ARBA" id="ARBA00022840"/>
    </source>
</evidence>
<feature type="binding site" evidence="19">
    <location>
        <position position="249"/>
    </location>
    <ligand>
        <name>ATP</name>
        <dbReference type="ChEBI" id="CHEBI:30616"/>
        <label>1</label>
    </ligand>
</feature>
<dbReference type="InterPro" id="IPR005483">
    <property type="entry name" value="CPSase_dom"/>
</dbReference>
<dbReference type="PRINTS" id="PR00098">
    <property type="entry name" value="CPSASE"/>
</dbReference>
<evidence type="ECO:0000256" key="7">
    <source>
        <dbReference type="ARBA" id="ARBA00022605"/>
    </source>
</evidence>
<dbReference type="InterPro" id="IPR006275">
    <property type="entry name" value="CPSase_lsu"/>
</dbReference>
<feature type="binding site" evidence="19">
    <location>
        <position position="846"/>
    </location>
    <ligand>
        <name>ATP</name>
        <dbReference type="ChEBI" id="CHEBI:30616"/>
        <label>2</label>
    </ligand>
</feature>
<comment type="domain">
    <text evidence="19">The large subunit is composed of 2 ATP-grasp domains that are involved in binding the 2 ATP molecules needed for carbamoyl phosphate synthesis. The N-terminal ATP-grasp domain (referred to as the carboxyphosphate synthetic component) catalyzes the ATP-dependent phosphorylation of hydrogencarbonate to carboxyphosphate and the subsequent nucleophilic attack by ammonia to form a carbamate intermediate. The C-terminal ATP-grasp domain (referred to as the carbamoyl phosphate synthetic component) then catalyzes the phosphorylation of carbamate with the second ATP to form the end product carbamoyl phosphate. The reactive and unstable enzyme intermediates are sequentially channeled from one active site to the next through the interior of the protein over a distance of at least 96 A.</text>
</comment>
<dbReference type="EC" id="6.3.5.5" evidence="19"/>
<dbReference type="NCBIfam" id="NF009455">
    <property type="entry name" value="PRK12815.1"/>
    <property type="match status" value="1"/>
</dbReference>
<feature type="binding site" evidence="19">
    <location>
        <position position="830"/>
    </location>
    <ligand>
        <name>Mg(2+)</name>
        <dbReference type="ChEBI" id="CHEBI:18420"/>
        <label>3</label>
    </ligand>
</feature>
<dbReference type="GO" id="GO:0005524">
    <property type="term" value="F:ATP binding"/>
    <property type="evidence" value="ECO:0007669"/>
    <property type="project" value="UniProtKB-UniRule"/>
</dbReference>
<comment type="cofactor">
    <cofactor evidence="1">
        <name>Mn(2+)</name>
        <dbReference type="ChEBI" id="CHEBI:29035"/>
    </cofactor>
</comment>
<keyword evidence="8" id="KW-0479">Metal-binding</keyword>
<dbReference type="SUPFAM" id="SSF52440">
    <property type="entry name" value="PreATP-grasp domain"/>
    <property type="match status" value="2"/>
</dbReference>
<feature type="binding site" evidence="19">
    <location>
        <position position="716"/>
    </location>
    <ligand>
        <name>ATP</name>
        <dbReference type="ChEBI" id="CHEBI:30616"/>
        <label>2</label>
    </ligand>
</feature>
<feature type="domain" description="ATP-grasp" evidence="20">
    <location>
        <begin position="133"/>
        <end position="335"/>
    </location>
</feature>
<feature type="binding site" evidence="19">
    <location>
        <position position="292"/>
    </location>
    <ligand>
        <name>ATP</name>
        <dbReference type="ChEBI" id="CHEBI:30616"/>
        <label>1</label>
    </ligand>
</feature>
<feature type="binding site" evidence="19">
    <location>
        <position position="176"/>
    </location>
    <ligand>
        <name>ATP</name>
        <dbReference type="ChEBI" id="CHEBI:30616"/>
        <label>1</label>
    </ligand>
</feature>
<dbReference type="PANTHER" id="PTHR11405">
    <property type="entry name" value="CARBAMOYLTRANSFERASE FAMILY MEMBER"/>
    <property type="match status" value="1"/>
</dbReference>
<feature type="region of interest" description="Allosteric domain" evidence="19">
    <location>
        <begin position="942"/>
        <end position="1079"/>
    </location>
</feature>
<dbReference type="HAMAP" id="MF_01210_B">
    <property type="entry name" value="CPSase_L_chain_B"/>
    <property type="match status" value="1"/>
</dbReference>
<feature type="binding site" evidence="19">
    <location>
        <position position="848"/>
    </location>
    <ligand>
        <name>Mn(2+)</name>
        <dbReference type="ChEBI" id="CHEBI:29035"/>
        <label>4</label>
    </ligand>
</feature>
<keyword evidence="13 19" id="KW-0665">Pyrimidine biosynthesis</keyword>
<feature type="binding site" evidence="19">
    <location>
        <position position="757"/>
    </location>
    <ligand>
        <name>ATP</name>
        <dbReference type="ChEBI" id="CHEBI:30616"/>
        <label>2</label>
    </ligand>
</feature>
<feature type="binding site" evidence="19">
    <location>
        <position position="306"/>
    </location>
    <ligand>
        <name>ATP</name>
        <dbReference type="ChEBI" id="CHEBI:30616"/>
        <label>1</label>
    </ligand>
</feature>
<feature type="binding site" evidence="19">
    <location>
        <position position="789"/>
    </location>
    <ligand>
        <name>ATP</name>
        <dbReference type="ChEBI" id="CHEBI:30616"/>
        <label>2</label>
    </ligand>
</feature>
<dbReference type="FunFam" id="3.40.50.20:FF:000003">
    <property type="entry name" value="Carbamoyl-phosphate synthase large chain"/>
    <property type="match status" value="1"/>
</dbReference>
<feature type="binding site" evidence="19">
    <location>
        <position position="762"/>
    </location>
    <ligand>
        <name>ATP</name>
        <dbReference type="ChEBI" id="CHEBI:30616"/>
        <label>2</label>
    </ligand>
</feature>
<evidence type="ECO:0000256" key="5">
    <source>
        <dbReference type="ARBA" id="ARBA00022571"/>
    </source>
</evidence>
<feature type="binding site" evidence="19">
    <location>
        <position position="306"/>
    </location>
    <ligand>
        <name>Mn(2+)</name>
        <dbReference type="ChEBI" id="CHEBI:29035"/>
        <label>2</label>
    </ligand>
</feature>
<dbReference type="STRING" id="1770053.SAMN05216551_114121"/>
<dbReference type="Gene3D" id="3.40.50.1380">
    <property type="entry name" value="Methylglyoxal synthase-like domain"/>
    <property type="match status" value="1"/>
</dbReference>
<feature type="binding site" evidence="19">
    <location>
        <position position="846"/>
    </location>
    <ligand>
        <name>Mn(2+)</name>
        <dbReference type="ChEBI" id="CHEBI:29035"/>
        <label>3</label>
    </ligand>
</feature>
<dbReference type="SUPFAM" id="SSF48108">
    <property type="entry name" value="Carbamoyl phosphate synthetase, large subunit connection domain"/>
    <property type="match status" value="1"/>
</dbReference>
<comment type="catalytic activity">
    <reaction evidence="15 19">
        <text>hydrogencarbonate + NH4(+) + 2 ATP = carbamoyl phosphate + 2 ADP + phosphate + 2 H(+)</text>
        <dbReference type="Rhea" id="RHEA:18029"/>
        <dbReference type="ChEBI" id="CHEBI:15378"/>
        <dbReference type="ChEBI" id="CHEBI:17544"/>
        <dbReference type="ChEBI" id="CHEBI:28938"/>
        <dbReference type="ChEBI" id="CHEBI:30616"/>
        <dbReference type="ChEBI" id="CHEBI:43474"/>
        <dbReference type="ChEBI" id="CHEBI:58228"/>
        <dbReference type="ChEBI" id="CHEBI:456216"/>
        <dbReference type="EC" id="6.3.4.16"/>
    </reaction>
</comment>
<dbReference type="SMART" id="SM01096">
    <property type="entry name" value="CPSase_L_D3"/>
    <property type="match status" value="1"/>
</dbReference>
<feature type="binding site" evidence="19">
    <location>
        <position position="250"/>
    </location>
    <ligand>
        <name>ATP</name>
        <dbReference type="ChEBI" id="CHEBI:30616"/>
        <label>1</label>
    </ligand>
</feature>
<evidence type="ECO:0000256" key="10">
    <source>
        <dbReference type="ARBA" id="ARBA00022741"/>
    </source>
</evidence>
<evidence type="ECO:0000259" key="21">
    <source>
        <dbReference type="PROSITE" id="PS51855"/>
    </source>
</evidence>
<evidence type="ECO:0000256" key="19">
    <source>
        <dbReference type="HAMAP-Rule" id="MF_01210"/>
    </source>
</evidence>
<keyword evidence="11 19" id="KW-0067">ATP-binding</keyword>
<keyword evidence="12" id="KW-0460">Magnesium</keyword>
<evidence type="ECO:0000256" key="6">
    <source>
        <dbReference type="ARBA" id="ARBA00022598"/>
    </source>
</evidence>
<gene>
    <name evidence="19" type="primary">carB</name>
    <name evidence="22" type="ORF">SAMN05216551_114121</name>
</gene>
<keyword evidence="6 19" id="KW-0436">Ligase</keyword>
<dbReference type="Gene3D" id="3.30.470.20">
    <property type="entry name" value="ATP-grasp fold, B domain"/>
    <property type="match status" value="2"/>
</dbReference>
<feature type="domain" description="ATP-grasp" evidence="20">
    <location>
        <begin position="680"/>
        <end position="875"/>
    </location>
</feature>
<dbReference type="GO" id="GO:0004087">
    <property type="term" value="F:carbamoyl-phosphate synthase (ammonia) activity"/>
    <property type="evidence" value="ECO:0007669"/>
    <property type="project" value="UniProtKB-EC"/>
</dbReference>
<dbReference type="FunFam" id="3.40.50.20:FF:000001">
    <property type="entry name" value="Carbamoyl-phosphate synthase large chain"/>
    <property type="match status" value="1"/>
</dbReference>
<dbReference type="EC" id="6.3.4.16" evidence="19"/>
<feature type="binding site" evidence="19">
    <location>
        <position position="755"/>
    </location>
    <ligand>
        <name>ATP</name>
        <dbReference type="ChEBI" id="CHEBI:30616"/>
        <label>2</label>
    </ligand>
</feature>
<dbReference type="GO" id="GO:0046872">
    <property type="term" value="F:metal ion binding"/>
    <property type="evidence" value="ECO:0007669"/>
    <property type="project" value="UniProtKB-KW"/>
</dbReference>
<dbReference type="InterPro" id="IPR036914">
    <property type="entry name" value="MGS-like_dom_sf"/>
</dbReference>
<dbReference type="Gene3D" id="3.40.50.20">
    <property type="match status" value="2"/>
</dbReference>
<feature type="binding site" evidence="19">
    <location>
        <position position="292"/>
    </location>
    <ligand>
        <name>Mg(2+)</name>
        <dbReference type="ChEBI" id="CHEBI:18420"/>
        <label>1</label>
    </ligand>
</feature>
<dbReference type="OrthoDB" id="9804197at2"/>
<feature type="binding site" evidence="19">
    <location>
        <position position="306"/>
    </location>
    <ligand>
        <name>Mg(2+)</name>
        <dbReference type="ChEBI" id="CHEBI:18420"/>
        <label>1</label>
    </ligand>
</feature>
<feature type="binding site" evidence="19">
    <location>
        <position position="217"/>
    </location>
    <ligand>
        <name>ATP</name>
        <dbReference type="ChEBI" id="CHEBI:30616"/>
        <label>1</label>
    </ligand>
</feature>
<dbReference type="PROSITE" id="PS00867">
    <property type="entry name" value="CPSASE_2"/>
    <property type="match status" value="2"/>
</dbReference>
<dbReference type="FunFam" id="3.30.470.20:FF:000007">
    <property type="entry name" value="Carbamoyl-phosphate synthase large chain"/>
    <property type="match status" value="1"/>
</dbReference>
<evidence type="ECO:0000256" key="14">
    <source>
        <dbReference type="ARBA" id="ARBA00023211"/>
    </source>
</evidence>
<dbReference type="PROSITE" id="PS50975">
    <property type="entry name" value="ATP_GRASP"/>
    <property type="match status" value="2"/>
</dbReference>
<dbReference type="FunFam" id="3.30.470.20:FF:000013">
    <property type="entry name" value="Carbamoyl-phosphate synthase large chain"/>
    <property type="match status" value="1"/>
</dbReference>
<dbReference type="GO" id="GO:0004088">
    <property type="term" value="F:carbamoyl-phosphate synthase (glutamine-hydrolyzing) activity"/>
    <property type="evidence" value="ECO:0007669"/>
    <property type="project" value="UniProtKB-UniRule"/>
</dbReference>
<dbReference type="InterPro" id="IPR058047">
    <property type="entry name" value="CPSase_preATP-grasp"/>
</dbReference>
<dbReference type="GO" id="GO:0006526">
    <property type="term" value="P:L-arginine biosynthetic process"/>
    <property type="evidence" value="ECO:0007669"/>
    <property type="project" value="UniProtKB-UniRule"/>
</dbReference>
<feature type="binding site" evidence="19">
    <location>
        <position position="306"/>
    </location>
    <ligand>
        <name>Mg(2+)</name>
        <dbReference type="ChEBI" id="CHEBI:18420"/>
        <label>2</label>
    </ligand>
</feature>
<dbReference type="Pfam" id="PF02142">
    <property type="entry name" value="MGS"/>
    <property type="match status" value="1"/>
</dbReference>
<dbReference type="InterPro" id="IPR011607">
    <property type="entry name" value="MGS-like_dom"/>
</dbReference>
<dbReference type="UniPathway" id="UPA00070">
    <property type="reaction ID" value="UER00115"/>
</dbReference>
<evidence type="ECO:0000256" key="12">
    <source>
        <dbReference type="ARBA" id="ARBA00022842"/>
    </source>
</evidence>
<evidence type="ECO:0000256" key="15">
    <source>
        <dbReference type="ARBA" id="ARBA00047359"/>
    </source>
</evidence>
<keyword evidence="7 19" id="KW-0028">Amino-acid biosynthesis</keyword>
<dbReference type="SUPFAM" id="SSF56059">
    <property type="entry name" value="Glutathione synthetase ATP-binding domain-like"/>
    <property type="match status" value="2"/>
</dbReference>
<feature type="binding site" evidence="19">
    <location>
        <position position="215"/>
    </location>
    <ligand>
        <name>ATP</name>
        <dbReference type="ChEBI" id="CHEBI:30616"/>
        <label>1</label>
    </ligand>
</feature>
<comment type="catalytic activity">
    <reaction evidence="16 19">
        <text>hydrogencarbonate + L-glutamine + 2 ATP + H2O = carbamoyl phosphate + L-glutamate + 2 ADP + phosphate + 2 H(+)</text>
        <dbReference type="Rhea" id="RHEA:18633"/>
        <dbReference type="ChEBI" id="CHEBI:15377"/>
        <dbReference type="ChEBI" id="CHEBI:15378"/>
        <dbReference type="ChEBI" id="CHEBI:17544"/>
        <dbReference type="ChEBI" id="CHEBI:29985"/>
        <dbReference type="ChEBI" id="CHEBI:30616"/>
        <dbReference type="ChEBI" id="CHEBI:43474"/>
        <dbReference type="ChEBI" id="CHEBI:58228"/>
        <dbReference type="ChEBI" id="CHEBI:58359"/>
        <dbReference type="ChEBI" id="CHEBI:456216"/>
        <dbReference type="EC" id="6.3.5.5"/>
    </reaction>
</comment>
<dbReference type="InterPro" id="IPR011761">
    <property type="entry name" value="ATP-grasp"/>
</dbReference>
<feature type="binding site" evidence="19">
    <location>
        <position position="830"/>
    </location>
    <ligand>
        <name>Mn(2+)</name>
        <dbReference type="ChEBI" id="CHEBI:29035"/>
        <label>3</label>
    </ligand>
</feature>
<feature type="binding site" evidence="19">
    <location>
        <position position="846"/>
    </location>
    <ligand>
        <name>Mg(2+)</name>
        <dbReference type="ChEBI" id="CHEBI:18420"/>
        <label>4</label>
    </ligand>
</feature>
<feature type="binding site" evidence="19">
    <location>
        <position position="830"/>
    </location>
    <ligand>
        <name>ATP</name>
        <dbReference type="ChEBI" id="CHEBI:30616"/>
        <label>2</label>
    </ligand>
</feature>
<sequence>MPKRNDIKSILIIGAGPIVIGQACEFDYSGAQACKALREEGFRVILVNSNPATIMTDPDTADVTYIEPITWEVVERIIAKERPDAILPTMGGQTALNCALALHQHGVLAQYGVELIGASPEAIDKAEDRQKFKEAMTSIGLGSAKSGIAHSMEEALKVQAQIAAETGSGGYPMVIRPSFTLGGSGGGIAYNREEFEEICKRGLDLSPTRELLIEESLLGWKEFEMEVVRDRADNCIIVCSIENLDPMGIHTGDSITVAPAQTLTDKEYQLMRNASLAVLREIGVDTGGSNVQFAINPADGRMIVIEMNPRVSRSSALASKATGFPIAKIAAKLAVGYTLDELRNEITGGQTPASFEPSIDYVVTKIPRFAFEKFREADSHLTTQMKSVGEVMAIGRTFQESFQKALRGLEVGVDGLDEKSSDRDEIVEEIGEAGPDRIWYVADAFRLGMTIEEIHEETAIDPWFLAQIEQIVLKEKALAERALDSLSEAELRYLKRSGFADRRIARLVGATPTAVRERRLALGVRPVYKRVDTCAAEFATNTAYMYSTYEEECEAEPTQAKKIMVLGGGPNRIGQGIEFDYCCVHAALAMREDGYETIMVNCNPETVSTDYDTSDRLYFEPLTLEDVLEIVDKEKPLGVIVQYGGQTPLKLALDLEANGVPIVGTSPDMIDAAEDRERFQKLLQELSLRQPPNRTARAETEALALAEEIGYPLVVRPSYVLGGRAMEIVHEPRDLERYMREAVKVSNDSPVLLDRFLNDAIECDVDCICDGEQVFIGGVMQHIEQAGVHSGDSACSLPPYSLAPATVDELRRQTAAMARALHVVGLMNVQFAIQQVDGQDVVYVLEVNPRASRTVPYVSKATGIQLAKVAARCMVGQTLASQGVEKEVVPPYFSVKEAVFPFAKFPTVDPVLGPEMRSTGEVMGVGETFGEALFKSQLAAGSRLPESGTVLLTVTDGDKPAAVEVARRLHALGYPIVATKGTAAAIQAAGVPVRVVNKVKDGRPHIVDMIKNGEIALVFTTVDETRTAVADSRSIRMSAQANHVTYYTTMSGASAAVEGLRYLRELKVYDLQGLHARLN</sequence>
<feature type="binding site" evidence="19">
    <location>
        <position position="846"/>
    </location>
    <ligand>
        <name>Mn(2+)</name>
        <dbReference type="ChEBI" id="CHEBI:29035"/>
        <label>4</label>
    </ligand>
</feature>
<evidence type="ECO:0000259" key="20">
    <source>
        <dbReference type="PROSITE" id="PS50975"/>
    </source>
</evidence>
<dbReference type="PROSITE" id="PS51257">
    <property type="entry name" value="PROKAR_LIPOPROTEIN"/>
    <property type="match status" value="1"/>
</dbReference>
<dbReference type="InterPro" id="IPR036897">
    <property type="entry name" value="CarbamoylP_synth_lsu_oligo_sf"/>
</dbReference>
<feature type="region of interest" description="Carboxyphosphate synthetic domain" evidence="19">
    <location>
        <begin position="1"/>
        <end position="410"/>
    </location>
</feature>
<keyword evidence="10 19" id="KW-0547">Nucleotide-binding</keyword>
<feature type="binding site" evidence="19">
    <location>
        <position position="848"/>
    </location>
    <ligand>
        <name>Mg(2+)</name>
        <dbReference type="ChEBI" id="CHEBI:18420"/>
        <label>4</label>
    </ligand>
</feature>
<dbReference type="SUPFAM" id="SSF52335">
    <property type="entry name" value="Methylglyoxal synthase-like"/>
    <property type="match status" value="1"/>
</dbReference>
<dbReference type="SMART" id="SM00851">
    <property type="entry name" value="MGS"/>
    <property type="match status" value="1"/>
</dbReference>
<dbReference type="Pfam" id="PF02787">
    <property type="entry name" value="CPSase_L_D3"/>
    <property type="match status" value="1"/>
</dbReference>
<dbReference type="CDD" id="cd01424">
    <property type="entry name" value="MGS_CPS_II"/>
    <property type="match status" value="1"/>
</dbReference>
<dbReference type="HAMAP" id="MF_01210_A">
    <property type="entry name" value="CPSase_L_chain_A"/>
    <property type="match status" value="1"/>
</dbReference>
<evidence type="ECO:0000313" key="22">
    <source>
        <dbReference type="EMBL" id="SDV51022.1"/>
    </source>
</evidence>
<feature type="binding site" evidence="19">
    <location>
        <position position="306"/>
    </location>
    <ligand>
        <name>Mn(2+)</name>
        <dbReference type="ChEBI" id="CHEBI:29035"/>
        <label>1</label>
    </ligand>
</feature>
<keyword evidence="14" id="KW-0464">Manganese</keyword>
<comment type="subunit">
    <text evidence="18 19">Composed of two chains; the small (or glutamine) chain promotes the hydrolysis of glutamine to ammonia, which is used by the large (or ammonia) chain to synthesize carbamoyl phosphate. Tetramer of heterodimers (alpha,beta)4.</text>
</comment>
<comment type="similarity">
    <text evidence="4 19">Belongs to the CarB family.</text>
</comment>
<feature type="binding site" evidence="19">
    <location>
        <position position="222"/>
    </location>
    <ligand>
        <name>ATP</name>
        <dbReference type="ChEBI" id="CHEBI:30616"/>
        <label>1</label>
    </ligand>
</feature>
<dbReference type="InterPro" id="IPR016185">
    <property type="entry name" value="PreATP-grasp_dom_sf"/>
</dbReference>
<proteinExistence type="inferred from homology"/>
<accession>A0A1H2PUV5</accession>
<keyword evidence="9 19" id="KW-0677">Repeat</keyword>
<evidence type="ECO:0000313" key="23">
    <source>
        <dbReference type="Proteomes" id="UP000243719"/>
    </source>
</evidence>
<dbReference type="FunFam" id="3.30.1490.20:FF:000001">
    <property type="entry name" value="Carbamoyl-phosphate synthase large chain"/>
    <property type="match status" value="1"/>
</dbReference>
<dbReference type="PROSITE" id="PS00866">
    <property type="entry name" value="CPSASE_1"/>
    <property type="match status" value="2"/>
</dbReference>
<dbReference type="FunFam" id="1.10.1030.10:FF:000002">
    <property type="entry name" value="Carbamoyl-phosphate synthase large chain"/>
    <property type="match status" value="1"/>
</dbReference>
<feature type="binding site" evidence="19">
    <location>
        <position position="129"/>
    </location>
    <ligand>
        <name>ATP</name>
        <dbReference type="ChEBI" id="CHEBI:30616"/>
        <label>1</label>
    </ligand>
</feature>
<evidence type="ECO:0000256" key="4">
    <source>
        <dbReference type="ARBA" id="ARBA00009799"/>
    </source>
</evidence>
<reference evidence="23" key="1">
    <citation type="submission" date="2016-09" db="EMBL/GenBank/DDBJ databases">
        <authorList>
            <person name="Varghese N."/>
            <person name="Submissions S."/>
        </authorList>
    </citation>
    <scope>NUCLEOTIDE SEQUENCE [LARGE SCALE GENOMIC DNA]</scope>
    <source>
        <strain evidence="23">JS23</strain>
    </source>
</reference>
<dbReference type="InterPro" id="IPR033937">
    <property type="entry name" value="MGS_CPS_CarB"/>
</dbReference>
<protein>
    <recommendedName>
        <fullName evidence="19">Carbamoyl phosphate synthase large chain</fullName>
        <ecNumber evidence="19">6.3.4.16</ecNumber>
        <ecNumber evidence="19">6.3.5.5</ecNumber>
    </recommendedName>
    <alternativeName>
        <fullName evidence="19">Carbamoyl phosphate synthetase ammonia chain</fullName>
    </alternativeName>
</protein>
<name>A0A1H2PUV5_9BURK</name>
<evidence type="ECO:0000256" key="2">
    <source>
        <dbReference type="ARBA" id="ARBA00004812"/>
    </source>
</evidence>
<dbReference type="GO" id="GO:0005737">
    <property type="term" value="C:cytoplasm"/>
    <property type="evidence" value="ECO:0007669"/>
    <property type="project" value="TreeGrafter"/>
</dbReference>
<feature type="binding site" evidence="19">
    <location>
        <position position="248"/>
    </location>
    <ligand>
        <name>ATP</name>
        <dbReference type="ChEBI" id="CHEBI:30616"/>
        <label>1</label>
    </ligand>
</feature>
<comment type="caution">
    <text evidence="19">Lacks conserved residue(s) required for the propagation of feature annotation.</text>
</comment>
<dbReference type="NCBIfam" id="TIGR01369">
    <property type="entry name" value="CPSaseII_lrg"/>
    <property type="match status" value="1"/>
</dbReference>
<feature type="binding site" evidence="19">
    <location>
        <position position="788"/>
    </location>
    <ligand>
        <name>ATP</name>
        <dbReference type="ChEBI" id="CHEBI:30616"/>
        <label>2</label>
    </ligand>
</feature>
<feature type="binding site" evidence="19">
    <location>
        <position position="182"/>
    </location>
    <ligand>
        <name>ATP</name>
        <dbReference type="ChEBI" id="CHEBI:30616"/>
        <label>1</label>
    </ligand>
</feature>
<feature type="binding site" evidence="19">
    <location>
        <position position="308"/>
    </location>
    <ligand>
        <name>Mg(2+)</name>
        <dbReference type="ChEBI" id="CHEBI:18420"/>
        <label>2</label>
    </ligand>
</feature>
<dbReference type="UniPathway" id="UPA00068">
    <property type="reaction ID" value="UER00171"/>
</dbReference>
<evidence type="ECO:0000256" key="8">
    <source>
        <dbReference type="ARBA" id="ARBA00022723"/>
    </source>
</evidence>
<organism evidence="22 23">
    <name type="scientific">Chitinasiproducens palmae</name>
    <dbReference type="NCBI Taxonomy" id="1770053"/>
    <lineage>
        <taxon>Bacteria</taxon>
        <taxon>Pseudomonadati</taxon>
        <taxon>Pseudomonadota</taxon>
        <taxon>Betaproteobacteria</taxon>
        <taxon>Burkholderiales</taxon>
        <taxon>Burkholderiaceae</taxon>
        <taxon>Chitinasiproducens</taxon>
    </lineage>
</organism>
<dbReference type="InterPro" id="IPR005479">
    <property type="entry name" value="CPAse_ATP-bd"/>
</dbReference>
<keyword evidence="23" id="KW-1185">Reference proteome</keyword>
<dbReference type="PROSITE" id="PS51855">
    <property type="entry name" value="MGS"/>
    <property type="match status" value="1"/>
</dbReference>
<evidence type="ECO:0000256" key="13">
    <source>
        <dbReference type="ARBA" id="ARBA00022975"/>
    </source>
</evidence>
<dbReference type="GO" id="GO:0044205">
    <property type="term" value="P:'de novo' UMP biosynthetic process"/>
    <property type="evidence" value="ECO:0007669"/>
    <property type="project" value="UniProtKB-UniRule"/>
</dbReference>
<evidence type="ECO:0000256" key="9">
    <source>
        <dbReference type="ARBA" id="ARBA00022737"/>
    </source>
</evidence>
<evidence type="ECO:0000256" key="17">
    <source>
        <dbReference type="ARBA" id="ARBA00057223"/>
    </source>
</evidence>
<dbReference type="Pfam" id="PF25596">
    <property type="entry name" value="CPSase_L_D1"/>
    <property type="match status" value="2"/>
</dbReference>
<dbReference type="NCBIfam" id="NF003671">
    <property type="entry name" value="PRK05294.1"/>
    <property type="match status" value="1"/>
</dbReference>
<feature type="binding site" evidence="19">
    <location>
        <position position="183"/>
    </location>
    <ligand>
        <name>ATP</name>
        <dbReference type="ChEBI" id="CHEBI:30616"/>
        <label>1</label>
    </ligand>
</feature>
<evidence type="ECO:0000256" key="3">
    <source>
        <dbReference type="ARBA" id="ARBA00005077"/>
    </source>
</evidence>
<comment type="pathway">
    <text evidence="3 19">Amino-acid biosynthesis; L-arginine biosynthesis; carbamoyl phosphate from bicarbonate: step 1/1.</text>
</comment>
<evidence type="ECO:0000256" key="16">
    <source>
        <dbReference type="ARBA" id="ARBA00048816"/>
    </source>
</evidence>
<evidence type="ECO:0000256" key="18">
    <source>
        <dbReference type="ARBA" id="ARBA00062056"/>
    </source>
</evidence>
<dbReference type="Pfam" id="PF02786">
    <property type="entry name" value="CPSase_L_D2"/>
    <property type="match status" value="2"/>
</dbReference>
<feature type="binding site" evidence="19">
    <location>
        <position position="790"/>
    </location>
    <ligand>
        <name>ATP</name>
        <dbReference type="ChEBI" id="CHEBI:30616"/>
        <label>2</label>
    </ligand>
</feature>
<feature type="binding site" evidence="19">
    <location>
        <position position="308"/>
    </location>
    <ligand>
        <name>Mn(2+)</name>
        <dbReference type="ChEBI" id="CHEBI:29035"/>
        <label>2</label>
    </ligand>
</feature>
<dbReference type="InterPro" id="IPR005480">
    <property type="entry name" value="CPSase_lsu_oligo"/>
</dbReference>
<dbReference type="AlphaFoldDB" id="A0A1H2PUV5"/>
<dbReference type="Proteomes" id="UP000243719">
    <property type="component" value="Unassembled WGS sequence"/>
</dbReference>
<dbReference type="GO" id="GO:0006541">
    <property type="term" value="P:glutamine metabolic process"/>
    <property type="evidence" value="ECO:0007669"/>
    <property type="project" value="TreeGrafter"/>
</dbReference>
<dbReference type="PANTHER" id="PTHR11405:SF53">
    <property type="entry name" value="CARBAMOYL-PHOSPHATE SYNTHASE [AMMONIA], MITOCHONDRIAL"/>
    <property type="match status" value="1"/>
</dbReference>